<sequence length="181" mass="20706">MTDTRPRLRCIRDHECSGLSRDQDHDTGLDAFCVWPDATTSFTRIGLRHPGDEVDETLLWNGPKQEIWDQVTVSRWKPRIRFIPANAIFVVKSFLDYLVSASLSLFFFNLLPVSFLDGGHLLKAILNDLPDVRADDFDIESIDVRRFPGRWKARFESLVMYGTIGLLVVCMAMAVVRMITT</sequence>
<feature type="transmembrane region" description="Helical" evidence="6">
    <location>
        <begin position="85"/>
        <end position="108"/>
    </location>
</feature>
<keyword evidence="3 6" id="KW-1133">Transmembrane helix</keyword>
<dbReference type="Proteomes" id="UP001437256">
    <property type="component" value="Unassembled WGS sequence"/>
</dbReference>
<evidence type="ECO:0000256" key="4">
    <source>
        <dbReference type="ARBA" id="ARBA00023136"/>
    </source>
</evidence>
<keyword evidence="2 6" id="KW-0812">Transmembrane</keyword>
<keyword evidence="4 6" id="KW-0472">Membrane</keyword>
<dbReference type="Pfam" id="PF02163">
    <property type="entry name" value="Peptidase_M50"/>
    <property type="match status" value="1"/>
</dbReference>
<evidence type="ECO:0000256" key="5">
    <source>
        <dbReference type="ARBA" id="ARBA00032658"/>
    </source>
</evidence>
<keyword evidence="9" id="KW-1185">Reference proteome</keyword>
<dbReference type="InterPro" id="IPR008915">
    <property type="entry name" value="Peptidase_M50"/>
</dbReference>
<reference evidence="8 9" key="1">
    <citation type="submission" date="2024-05" db="EMBL/GenBank/DDBJ databases">
        <title>A draft genome resource for the thread blight pathogen Marasmius tenuissimus strain MS-2.</title>
        <authorList>
            <person name="Yulfo-Soto G.E."/>
            <person name="Baruah I.K."/>
            <person name="Amoako-Attah I."/>
            <person name="Bukari Y."/>
            <person name="Meinhardt L.W."/>
            <person name="Bailey B.A."/>
            <person name="Cohen S.P."/>
        </authorList>
    </citation>
    <scope>NUCLEOTIDE SEQUENCE [LARGE SCALE GENOMIC DNA]</scope>
    <source>
        <strain evidence="8 9">MS-2</strain>
    </source>
</reference>
<feature type="domain" description="Peptidase M50" evidence="7">
    <location>
        <begin position="91"/>
        <end position="127"/>
    </location>
</feature>
<dbReference type="PANTHER" id="PTHR13325">
    <property type="entry name" value="PROTEASE M50 MEMBRANE-BOUND TRANSCRIPTION FACTOR SITE 2 PROTEASE"/>
    <property type="match status" value="1"/>
</dbReference>
<evidence type="ECO:0000313" key="9">
    <source>
        <dbReference type="Proteomes" id="UP001437256"/>
    </source>
</evidence>
<protein>
    <recommendedName>
        <fullName evidence="5">Endopeptidase S2P</fullName>
    </recommendedName>
</protein>
<evidence type="ECO:0000256" key="2">
    <source>
        <dbReference type="ARBA" id="ARBA00022692"/>
    </source>
</evidence>
<comment type="subcellular location">
    <subcellularLocation>
        <location evidence="1">Endomembrane system</location>
        <topology evidence="1">Multi-pass membrane protein</topology>
    </subcellularLocation>
</comment>
<evidence type="ECO:0000256" key="1">
    <source>
        <dbReference type="ARBA" id="ARBA00004127"/>
    </source>
</evidence>
<evidence type="ECO:0000313" key="8">
    <source>
        <dbReference type="EMBL" id="KAL0071010.1"/>
    </source>
</evidence>
<dbReference type="InterPro" id="IPR001193">
    <property type="entry name" value="MBTPS2"/>
</dbReference>
<evidence type="ECO:0000259" key="7">
    <source>
        <dbReference type="Pfam" id="PF02163"/>
    </source>
</evidence>
<dbReference type="CDD" id="cd05709">
    <property type="entry name" value="S2P-M50"/>
    <property type="match status" value="1"/>
</dbReference>
<evidence type="ECO:0000256" key="6">
    <source>
        <dbReference type="SAM" id="Phobius"/>
    </source>
</evidence>
<dbReference type="PANTHER" id="PTHR13325:SF3">
    <property type="entry name" value="MEMBRANE-BOUND TRANSCRIPTION FACTOR SITE-2 PROTEASE"/>
    <property type="match status" value="1"/>
</dbReference>
<evidence type="ECO:0000256" key="3">
    <source>
        <dbReference type="ARBA" id="ARBA00022989"/>
    </source>
</evidence>
<feature type="transmembrane region" description="Helical" evidence="6">
    <location>
        <begin position="158"/>
        <end position="179"/>
    </location>
</feature>
<gene>
    <name evidence="8" type="ORF">AAF712_001568</name>
</gene>
<name>A0ABR3AAL1_9AGAR</name>
<organism evidence="8 9">
    <name type="scientific">Marasmius tenuissimus</name>
    <dbReference type="NCBI Taxonomy" id="585030"/>
    <lineage>
        <taxon>Eukaryota</taxon>
        <taxon>Fungi</taxon>
        <taxon>Dikarya</taxon>
        <taxon>Basidiomycota</taxon>
        <taxon>Agaricomycotina</taxon>
        <taxon>Agaricomycetes</taxon>
        <taxon>Agaricomycetidae</taxon>
        <taxon>Agaricales</taxon>
        <taxon>Marasmiineae</taxon>
        <taxon>Marasmiaceae</taxon>
        <taxon>Marasmius</taxon>
    </lineage>
</organism>
<accession>A0ABR3AAL1</accession>
<dbReference type="EMBL" id="JBBXMP010000004">
    <property type="protein sequence ID" value="KAL0071010.1"/>
    <property type="molecule type" value="Genomic_DNA"/>
</dbReference>
<comment type="caution">
    <text evidence="8">The sequence shown here is derived from an EMBL/GenBank/DDBJ whole genome shotgun (WGS) entry which is preliminary data.</text>
</comment>
<proteinExistence type="predicted"/>